<accession>A0A2R5GCE9</accession>
<evidence type="ECO:0000256" key="5">
    <source>
        <dbReference type="ARBA" id="ARBA00023136"/>
    </source>
</evidence>
<dbReference type="GO" id="GO:0030026">
    <property type="term" value="P:intracellular manganese ion homeostasis"/>
    <property type="evidence" value="ECO:0007669"/>
    <property type="project" value="InterPro"/>
</dbReference>
<dbReference type="EMBL" id="BEYU01000012">
    <property type="protein sequence ID" value="GBG25424.1"/>
    <property type="molecule type" value="Genomic_DNA"/>
</dbReference>
<dbReference type="Proteomes" id="UP000241890">
    <property type="component" value="Unassembled WGS sequence"/>
</dbReference>
<evidence type="ECO:0000313" key="7">
    <source>
        <dbReference type="EMBL" id="GBG25424.1"/>
    </source>
</evidence>
<feature type="transmembrane region" description="Helical" evidence="6">
    <location>
        <begin position="189"/>
        <end position="213"/>
    </location>
</feature>
<feature type="transmembrane region" description="Helical" evidence="6">
    <location>
        <begin position="219"/>
        <end position="236"/>
    </location>
</feature>
<reference evidence="7 8" key="1">
    <citation type="submission" date="2017-12" db="EMBL/GenBank/DDBJ databases">
        <title>Sequencing, de novo assembly and annotation of complete genome of a new Thraustochytrid species, strain FCC1311.</title>
        <authorList>
            <person name="Sedici K."/>
            <person name="Godart F."/>
            <person name="Aiese Cigliano R."/>
            <person name="Sanseverino W."/>
            <person name="Barakat M."/>
            <person name="Ortet P."/>
            <person name="Marechal E."/>
            <person name="Cagnac O."/>
            <person name="Amato A."/>
        </authorList>
    </citation>
    <scope>NUCLEOTIDE SEQUENCE [LARGE SCALE GENOMIC DNA]</scope>
</reference>
<evidence type="ECO:0000313" key="8">
    <source>
        <dbReference type="Proteomes" id="UP000241890"/>
    </source>
</evidence>
<evidence type="ECO:0000256" key="2">
    <source>
        <dbReference type="ARBA" id="ARBA00007049"/>
    </source>
</evidence>
<evidence type="ECO:0000256" key="3">
    <source>
        <dbReference type="ARBA" id="ARBA00022692"/>
    </source>
</evidence>
<comment type="subcellular location">
    <subcellularLocation>
        <location evidence="1">Endomembrane system</location>
        <topology evidence="1">Multi-pass membrane protein</topology>
    </subcellularLocation>
</comment>
<keyword evidence="5 6" id="KW-0472">Membrane</keyword>
<dbReference type="InParanoid" id="A0A2R5GCE9"/>
<proteinExistence type="inferred from homology"/>
<sequence>MMYGATNGNGNGGPTRHMEKARQAYYENNVSASIEAHKSHAAEEGHRTLGDSIKSVVYGGLDGVLTCFAIISGAAGGNLGPSTVLILGVSNIVADAFSMGVGDCVSTIAYHEHVMQERKREVWEFDNFEDGEITEMVDLYEQRGLPRDKAQVVVKTMAKYKEFFIDIMMCEELQLKVPGPDENPYKDGVVTFFSFLIFGTMPLLGYLIVPLVVPDVSSSVLFITAVIVTMLVLFILGSFKSAFSASSWWYSGLEFLLLGSAVASTSYGIAMIVEELAHDFFQNPK</sequence>
<dbReference type="GO" id="GO:0005384">
    <property type="term" value="F:manganese ion transmembrane transporter activity"/>
    <property type="evidence" value="ECO:0007669"/>
    <property type="project" value="InterPro"/>
</dbReference>
<keyword evidence="4 6" id="KW-1133">Transmembrane helix</keyword>
<dbReference type="OrthoDB" id="73465at2759"/>
<gene>
    <name evidence="7" type="ORF">FCC1311_016422</name>
</gene>
<evidence type="ECO:0000256" key="6">
    <source>
        <dbReference type="SAM" id="Phobius"/>
    </source>
</evidence>
<evidence type="ECO:0000256" key="1">
    <source>
        <dbReference type="ARBA" id="ARBA00004127"/>
    </source>
</evidence>
<organism evidence="7 8">
    <name type="scientific">Hondaea fermentalgiana</name>
    <dbReference type="NCBI Taxonomy" id="2315210"/>
    <lineage>
        <taxon>Eukaryota</taxon>
        <taxon>Sar</taxon>
        <taxon>Stramenopiles</taxon>
        <taxon>Bigyra</taxon>
        <taxon>Labyrinthulomycetes</taxon>
        <taxon>Thraustochytrida</taxon>
        <taxon>Thraustochytriidae</taxon>
        <taxon>Hondaea</taxon>
    </lineage>
</organism>
<comment type="similarity">
    <text evidence="2">Belongs to the CCC1 family.</text>
</comment>
<dbReference type="PANTHER" id="PTHR31851">
    <property type="entry name" value="FE(2+)/MN(2+) TRANSPORTER PCL1"/>
    <property type="match status" value="1"/>
</dbReference>
<protein>
    <submittedName>
        <fullName evidence="7">Vacuolar iron transporter 1</fullName>
    </submittedName>
</protein>
<comment type="caution">
    <text evidence="7">The sequence shown here is derived from an EMBL/GenBank/DDBJ whole genome shotgun (WGS) entry which is preliminary data.</text>
</comment>
<dbReference type="InterPro" id="IPR008217">
    <property type="entry name" value="Ccc1_fam"/>
</dbReference>
<feature type="transmembrane region" description="Helical" evidence="6">
    <location>
        <begin position="248"/>
        <end position="273"/>
    </location>
</feature>
<dbReference type="AlphaFoldDB" id="A0A2R5GCE9"/>
<dbReference type="Pfam" id="PF01988">
    <property type="entry name" value="VIT1"/>
    <property type="match status" value="1"/>
</dbReference>
<keyword evidence="8" id="KW-1185">Reference proteome</keyword>
<name>A0A2R5GCE9_9STRA</name>
<dbReference type="GO" id="GO:0012505">
    <property type="term" value="C:endomembrane system"/>
    <property type="evidence" value="ECO:0007669"/>
    <property type="project" value="UniProtKB-SubCell"/>
</dbReference>
<evidence type="ECO:0000256" key="4">
    <source>
        <dbReference type="ARBA" id="ARBA00022989"/>
    </source>
</evidence>
<keyword evidence="3 6" id="KW-0812">Transmembrane</keyword>